<sequence>MKGSHFGFLLDIRKNLPLGQVWVEPGFTPLVGEFHFTPMSQTAITPRKILCLRRNRSDMSHV</sequence>
<organism evidence="1 2">
    <name type="scientific">Paenibacillus oceani</name>
    <dbReference type="NCBI Taxonomy" id="2772510"/>
    <lineage>
        <taxon>Bacteria</taxon>
        <taxon>Bacillati</taxon>
        <taxon>Bacillota</taxon>
        <taxon>Bacilli</taxon>
        <taxon>Bacillales</taxon>
        <taxon>Paenibacillaceae</taxon>
        <taxon>Paenibacillus</taxon>
    </lineage>
</organism>
<reference evidence="1" key="1">
    <citation type="submission" date="2020-09" db="EMBL/GenBank/DDBJ databases">
        <title>A novel bacterium of genus Paenibacillus, isolated from South China Sea.</title>
        <authorList>
            <person name="Huang H."/>
            <person name="Mo K."/>
            <person name="Hu Y."/>
        </authorList>
    </citation>
    <scope>NUCLEOTIDE SEQUENCE</scope>
    <source>
        <strain evidence="1">IB182363</strain>
    </source>
</reference>
<dbReference type="AlphaFoldDB" id="A0A927CGW7"/>
<proteinExistence type="predicted"/>
<protein>
    <submittedName>
        <fullName evidence="1">Uncharacterized protein</fullName>
    </submittedName>
</protein>
<comment type="caution">
    <text evidence="1">The sequence shown here is derived from an EMBL/GenBank/DDBJ whole genome shotgun (WGS) entry which is preliminary data.</text>
</comment>
<name>A0A927CGW7_9BACL</name>
<dbReference type="RefSeq" id="WP_190931994.1">
    <property type="nucleotide sequence ID" value="NZ_JACXJA010000057.1"/>
</dbReference>
<dbReference type="EMBL" id="JACXJA010000057">
    <property type="protein sequence ID" value="MBD2866377.1"/>
    <property type="molecule type" value="Genomic_DNA"/>
</dbReference>
<dbReference type="Proteomes" id="UP000639396">
    <property type="component" value="Unassembled WGS sequence"/>
</dbReference>
<evidence type="ECO:0000313" key="2">
    <source>
        <dbReference type="Proteomes" id="UP000639396"/>
    </source>
</evidence>
<keyword evidence="2" id="KW-1185">Reference proteome</keyword>
<gene>
    <name evidence="1" type="ORF">IDH45_30835</name>
</gene>
<accession>A0A927CGW7</accession>
<evidence type="ECO:0000313" key="1">
    <source>
        <dbReference type="EMBL" id="MBD2866377.1"/>
    </source>
</evidence>